<sequence>MALKFYPRCPGDRRLFFHPLSPPPALLIDHFLLITEDKARHLLPLQLRLLPPRGPGTVLGGPEDRAQLQLPQRPPPVGELPTTDTLDIRPCIRGRINYDAVN</sequence>
<dbReference type="EMBL" id="OD021201">
    <property type="protein sequence ID" value="CAD7419411.1"/>
    <property type="molecule type" value="Genomic_DNA"/>
</dbReference>
<protein>
    <submittedName>
        <fullName evidence="2">Uncharacterized protein</fullName>
    </submittedName>
</protein>
<dbReference type="AlphaFoldDB" id="A0A7R9HES9"/>
<reference evidence="2" key="1">
    <citation type="submission" date="2020-11" db="EMBL/GenBank/DDBJ databases">
        <authorList>
            <person name="Tran Van P."/>
        </authorList>
    </citation>
    <scope>NUCLEOTIDE SEQUENCE</scope>
</reference>
<gene>
    <name evidence="2" type="ORF">TPSB3V08_LOCUS12941</name>
</gene>
<feature type="region of interest" description="Disordered" evidence="1">
    <location>
        <begin position="54"/>
        <end position="84"/>
    </location>
</feature>
<proteinExistence type="predicted"/>
<evidence type="ECO:0000256" key="1">
    <source>
        <dbReference type="SAM" id="MobiDB-lite"/>
    </source>
</evidence>
<name>A0A7R9HES9_TIMPO</name>
<accession>A0A7R9HES9</accession>
<evidence type="ECO:0000313" key="2">
    <source>
        <dbReference type="EMBL" id="CAD7419411.1"/>
    </source>
</evidence>
<organism evidence="2">
    <name type="scientific">Timema poppense</name>
    <name type="common">Walking stick</name>
    <dbReference type="NCBI Taxonomy" id="170557"/>
    <lineage>
        <taxon>Eukaryota</taxon>
        <taxon>Metazoa</taxon>
        <taxon>Ecdysozoa</taxon>
        <taxon>Arthropoda</taxon>
        <taxon>Hexapoda</taxon>
        <taxon>Insecta</taxon>
        <taxon>Pterygota</taxon>
        <taxon>Neoptera</taxon>
        <taxon>Polyneoptera</taxon>
        <taxon>Phasmatodea</taxon>
        <taxon>Timematodea</taxon>
        <taxon>Timematoidea</taxon>
        <taxon>Timematidae</taxon>
        <taxon>Timema</taxon>
    </lineage>
</organism>